<dbReference type="EMBL" id="VOAJ01004087">
    <property type="protein sequence ID" value="KAF0877948.1"/>
    <property type="molecule type" value="Genomic_DNA"/>
</dbReference>
<dbReference type="InterPro" id="IPR036179">
    <property type="entry name" value="Ig-like_dom_sf"/>
</dbReference>
<dbReference type="PANTHER" id="PTHR19367">
    <property type="entry name" value="T-CELL RECEPTOR ALPHA CHAIN V REGION"/>
    <property type="match status" value="1"/>
</dbReference>
<evidence type="ECO:0000256" key="3">
    <source>
        <dbReference type="ARBA" id="ARBA00023170"/>
    </source>
</evidence>
<dbReference type="Pfam" id="PF07686">
    <property type="entry name" value="V-set"/>
    <property type="match status" value="1"/>
</dbReference>
<keyword evidence="4" id="KW-0393">Immunoglobulin domain</keyword>
<dbReference type="SMART" id="SM00406">
    <property type="entry name" value="IGv"/>
    <property type="match status" value="1"/>
</dbReference>
<evidence type="ECO:0000313" key="7">
    <source>
        <dbReference type="Proteomes" id="UP000475037"/>
    </source>
</evidence>
<organism evidence="6 7">
    <name type="scientific">Crocuta crocuta</name>
    <name type="common">Spotted hyena</name>
    <dbReference type="NCBI Taxonomy" id="9678"/>
    <lineage>
        <taxon>Eukaryota</taxon>
        <taxon>Metazoa</taxon>
        <taxon>Chordata</taxon>
        <taxon>Craniata</taxon>
        <taxon>Vertebrata</taxon>
        <taxon>Euteleostomi</taxon>
        <taxon>Mammalia</taxon>
        <taxon>Eutheria</taxon>
        <taxon>Laurasiatheria</taxon>
        <taxon>Carnivora</taxon>
        <taxon>Feliformia</taxon>
        <taxon>Hyaenidae</taxon>
        <taxon>Crocuta</taxon>
    </lineage>
</organism>
<accession>A0A6G1AQA3</accession>
<comment type="caution">
    <text evidence="6">The sequence shown here is derived from an EMBL/GenBank/DDBJ whole genome shotgun (WGS) entry which is preliminary data.</text>
</comment>
<keyword evidence="7" id="KW-1185">Reference proteome</keyword>
<dbReference type="Gene3D" id="2.60.40.10">
    <property type="entry name" value="Immunoglobulins"/>
    <property type="match status" value="1"/>
</dbReference>
<dbReference type="AlphaFoldDB" id="A0A6G1AQA3"/>
<dbReference type="Proteomes" id="UP000475037">
    <property type="component" value="Unassembled WGS sequence"/>
</dbReference>
<dbReference type="InterPro" id="IPR051287">
    <property type="entry name" value="TCR_variable_region"/>
</dbReference>
<sequence length="107" mass="11791">GDSVNQTEGQMILSERASLIVNCFYETTEYSALFWYVQYPGQGPQLLLKAMKANEKGSSKGFEATYRKEPNSFHLKKSSVQASDSAMYYCALSDTMTGTAGGAEHKL</sequence>
<feature type="domain" description="Immunoglobulin V-set" evidence="5">
    <location>
        <begin position="18"/>
        <end position="92"/>
    </location>
</feature>
<evidence type="ECO:0000256" key="4">
    <source>
        <dbReference type="ARBA" id="ARBA00023319"/>
    </source>
</evidence>
<evidence type="ECO:0000313" key="6">
    <source>
        <dbReference type="EMBL" id="KAF0877948.1"/>
    </source>
</evidence>
<name>A0A6G1AQA3_CROCR</name>
<feature type="non-terminal residue" evidence="6">
    <location>
        <position position="107"/>
    </location>
</feature>
<evidence type="ECO:0000256" key="1">
    <source>
        <dbReference type="ARBA" id="ARBA00022729"/>
    </source>
</evidence>
<dbReference type="GO" id="GO:0002250">
    <property type="term" value="P:adaptive immune response"/>
    <property type="evidence" value="ECO:0007669"/>
    <property type="project" value="UniProtKB-KW"/>
</dbReference>
<keyword evidence="2" id="KW-1064">Adaptive immunity</keyword>
<evidence type="ECO:0000259" key="5">
    <source>
        <dbReference type="SMART" id="SM00406"/>
    </source>
</evidence>
<dbReference type="InterPro" id="IPR013106">
    <property type="entry name" value="Ig_V-set"/>
</dbReference>
<gene>
    <name evidence="6" type="primary">Tva1_2</name>
    <name evidence="6" type="ORF">FOF47_R03169</name>
</gene>
<feature type="non-terminal residue" evidence="6">
    <location>
        <position position="1"/>
    </location>
</feature>
<keyword evidence="3" id="KW-0675">Receptor</keyword>
<keyword evidence="2" id="KW-0391">Immunity</keyword>
<dbReference type="SUPFAM" id="SSF48726">
    <property type="entry name" value="Immunoglobulin"/>
    <property type="match status" value="1"/>
</dbReference>
<reference evidence="6 7" key="1">
    <citation type="submission" date="2019-11" db="EMBL/GenBank/DDBJ databases">
        <authorList>
            <person name="Yang C."/>
            <person name="Li F."/>
        </authorList>
    </citation>
    <scope>NUCLEOTIDE SEQUENCE [LARGE SCALE GENOMIC DNA]</scope>
    <source>
        <strain evidence="6">KB4526</strain>
        <tissue evidence="6">Muscle</tissue>
    </source>
</reference>
<dbReference type="InterPro" id="IPR013783">
    <property type="entry name" value="Ig-like_fold"/>
</dbReference>
<proteinExistence type="predicted"/>
<keyword evidence="1" id="KW-0732">Signal</keyword>
<dbReference type="PANTHER" id="PTHR19367:SF36">
    <property type="entry name" value="T CELL RECEPTOR ALPHA VARIABLE 9-1"/>
    <property type="match status" value="1"/>
</dbReference>
<protein>
    <submittedName>
        <fullName evidence="6">TVA1 protein</fullName>
    </submittedName>
</protein>
<evidence type="ECO:0000256" key="2">
    <source>
        <dbReference type="ARBA" id="ARBA00023130"/>
    </source>
</evidence>